<protein>
    <submittedName>
        <fullName evidence="3">Universal stress protein</fullName>
    </submittedName>
</protein>
<dbReference type="SUPFAM" id="SSF52402">
    <property type="entry name" value="Adenine nucleotide alpha hydrolases-like"/>
    <property type="match status" value="2"/>
</dbReference>
<gene>
    <name evidence="3" type="ORF">HQ865_25600</name>
</gene>
<evidence type="ECO:0000256" key="1">
    <source>
        <dbReference type="ARBA" id="ARBA00008791"/>
    </source>
</evidence>
<accession>A0A7D4UMK7</accession>
<dbReference type="InterPro" id="IPR006015">
    <property type="entry name" value="Universal_stress_UspA"/>
</dbReference>
<dbReference type="CDD" id="cd00293">
    <property type="entry name" value="USP-like"/>
    <property type="match status" value="2"/>
</dbReference>
<dbReference type="AlphaFoldDB" id="A0A7D4UMK7"/>
<reference evidence="3 4" key="1">
    <citation type="submission" date="2020-05" db="EMBL/GenBank/DDBJ databases">
        <title>Mucilaginibacter mali sp. nov.</title>
        <authorList>
            <person name="Kim H.S."/>
            <person name="Lee K.C."/>
            <person name="Suh M.K."/>
            <person name="Kim J.-S."/>
            <person name="Han K.-I."/>
            <person name="Eom M.K."/>
            <person name="Shin Y.K."/>
            <person name="Lee J.-S."/>
        </authorList>
    </citation>
    <scope>NUCLEOTIDE SEQUENCE [LARGE SCALE GENOMIC DNA]</scope>
    <source>
        <strain evidence="3 4">G2-14</strain>
    </source>
</reference>
<proteinExistence type="inferred from homology"/>
<keyword evidence="4" id="KW-1185">Reference proteome</keyword>
<dbReference type="KEGG" id="mmab:HQ865_25600"/>
<dbReference type="Gene3D" id="3.40.50.12370">
    <property type="match status" value="1"/>
</dbReference>
<organism evidence="3 4">
    <name type="scientific">Mucilaginibacter mali</name>
    <dbReference type="NCBI Taxonomy" id="2740462"/>
    <lineage>
        <taxon>Bacteria</taxon>
        <taxon>Pseudomonadati</taxon>
        <taxon>Bacteroidota</taxon>
        <taxon>Sphingobacteriia</taxon>
        <taxon>Sphingobacteriales</taxon>
        <taxon>Sphingobacteriaceae</taxon>
        <taxon>Mucilaginibacter</taxon>
    </lineage>
</organism>
<sequence>MPPPLRCHYVVLCIPTCSCCIPGPRSLCWKNIPITSWGIDNLIYGEQSKGQLEGLKENLQEELATLPTQERLPSVEWRHEDGSLADCVRLQLHHKDIELVVMGSRTGSKLDRLLLGSDTRAVINHSNRPVLVFPERTKISPLKKVTFASDLNDGDLRAVHYLTRIGRLIGFELEIIHVVLYGSQEDDAASRQEEFKKQVDKFRYPNINYHNIYGRDITERLSRHCQENNSDLLALCHDQHSFWNRLFKGSQSVKLLKKQELPVLVIPANLETGGL</sequence>
<dbReference type="EMBL" id="CP054139">
    <property type="protein sequence ID" value="QKJ32982.1"/>
    <property type="molecule type" value="Genomic_DNA"/>
</dbReference>
<evidence type="ECO:0000313" key="4">
    <source>
        <dbReference type="Proteomes" id="UP000505355"/>
    </source>
</evidence>
<dbReference type="Proteomes" id="UP000505355">
    <property type="component" value="Chromosome"/>
</dbReference>
<dbReference type="PANTHER" id="PTHR46268">
    <property type="entry name" value="STRESS RESPONSE PROTEIN NHAX"/>
    <property type="match status" value="1"/>
</dbReference>
<comment type="similarity">
    <text evidence="1">Belongs to the universal stress protein A family.</text>
</comment>
<dbReference type="InterPro" id="IPR006016">
    <property type="entry name" value="UspA"/>
</dbReference>
<feature type="domain" description="UspA" evidence="2">
    <location>
        <begin position="53"/>
        <end position="134"/>
    </location>
</feature>
<dbReference type="Pfam" id="PF00582">
    <property type="entry name" value="Usp"/>
    <property type="match status" value="2"/>
</dbReference>
<evidence type="ECO:0000259" key="2">
    <source>
        <dbReference type="Pfam" id="PF00582"/>
    </source>
</evidence>
<evidence type="ECO:0000313" key="3">
    <source>
        <dbReference type="EMBL" id="QKJ32982.1"/>
    </source>
</evidence>
<dbReference type="PANTHER" id="PTHR46268:SF6">
    <property type="entry name" value="UNIVERSAL STRESS PROTEIN UP12"/>
    <property type="match status" value="1"/>
</dbReference>
<dbReference type="PRINTS" id="PR01438">
    <property type="entry name" value="UNVRSLSTRESS"/>
</dbReference>
<feature type="domain" description="UspA" evidence="2">
    <location>
        <begin position="143"/>
        <end position="267"/>
    </location>
</feature>
<name>A0A7D4UMK7_9SPHI</name>